<dbReference type="InterPro" id="IPR001810">
    <property type="entry name" value="F-box_dom"/>
</dbReference>
<dbReference type="Pfam" id="PF00646">
    <property type="entry name" value="F-box"/>
    <property type="match status" value="1"/>
</dbReference>
<keyword evidence="3" id="KW-1185">Reference proteome</keyword>
<dbReference type="InterPro" id="IPR032675">
    <property type="entry name" value="LRR_dom_sf"/>
</dbReference>
<gene>
    <name evidence="2" type="ORF">BU23DRAFT_448037</name>
</gene>
<evidence type="ECO:0000313" key="2">
    <source>
        <dbReference type="EMBL" id="KAF1979323.1"/>
    </source>
</evidence>
<accession>A0A6A5VNM2</accession>
<dbReference type="Gene3D" id="3.80.10.10">
    <property type="entry name" value="Ribonuclease Inhibitor"/>
    <property type="match status" value="1"/>
</dbReference>
<dbReference type="PROSITE" id="PS50181">
    <property type="entry name" value="FBOX"/>
    <property type="match status" value="1"/>
</dbReference>
<dbReference type="InterPro" id="IPR036047">
    <property type="entry name" value="F-box-like_dom_sf"/>
</dbReference>
<dbReference type="AlphaFoldDB" id="A0A6A5VNM2"/>
<dbReference type="SUPFAM" id="SSF81383">
    <property type="entry name" value="F-box domain"/>
    <property type="match status" value="1"/>
</dbReference>
<name>A0A6A5VNM2_9PLEO</name>
<feature type="domain" description="F-box" evidence="1">
    <location>
        <begin position="2"/>
        <end position="51"/>
    </location>
</feature>
<dbReference type="EMBL" id="ML976658">
    <property type="protein sequence ID" value="KAF1979323.1"/>
    <property type="molecule type" value="Genomic_DNA"/>
</dbReference>
<evidence type="ECO:0000313" key="3">
    <source>
        <dbReference type="Proteomes" id="UP000800036"/>
    </source>
</evidence>
<evidence type="ECO:0000259" key="1">
    <source>
        <dbReference type="PROSITE" id="PS50181"/>
    </source>
</evidence>
<protein>
    <recommendedName>
        <fullName evidence="1">F-box domain-containing protein</fullName>
    </recommendedName>
</protein>
<proteinExistence type="predicted"/>
<reference evidence="2" key="1">
    <citation type="journal article" date="2020" name="Stud. Mycol.">
        <title>101 Dothideomycetes genomes: a test case for predicting lifestyles and emergence of pathogens.</title>
        <authorList>
            <person name="Haridas S."/>
            <person name="Albert R."/>
            <person name="Binder M."/>
            <person name="Bloem J."/>
            <person name="Labutti K."/>
            <person name="Salamov A."/>
            <person name="Andreopoulos B."/>
            <person name="Baker S."/>
            <person name="Barry K."/>
            <person name="Bills G."/>
            <person name="Bluhm B."/>
            <person name="Cannon C."/>
            <person name="Castanera R."/>
            <person name="Culley D."/>
            <person name="Daum C."/>
            <person name="Ezra D."/>
            <person name="Gonzalez J."/>
            <person name="Henrissat B."/>
            <person name="Kuo A."/>
            <person name="Liang C."/>
            <person name="Lipzen A."/>
            <person name="Lutzoni F."/>
            <person name="Magnuson J."/>
            <person name="Mondo S."/>
            <person name="Nolan M."/>
            <person name="Ohm R."/>
            <person name="Pangilinan J."/>
            <person name="Park H.-J."/>
            <person name="Ramirez L."/>
            <person name="Alfaro M."/>
            <person name="Sun H."/>
            <person name="Tritt A."/>
            <person name="Yoshinaga Y."/>
            <person name="Zwiers L.-H."/>
            <person name="Turgeon B."/>
            <person name="Goodwin S."/>
            <person name="Spatafora J."/>
            <person name="Crous P."/>
            <person name="Grigoriev I."/>
        </authorList>
    </citation>
    <scope>NUCLEOTIDE SEQUENCE</scope>
    <source>
        <strain evidence="2">CBS 107.79</strain>
    </source>
</reference>
<sequence>MISSMESLPVELVDAVILYLPLADRQALRLVSKHLYSLTLTTFTTDYFSKRTTTLGSPSLKRLVAASAHSRFSNSVTVLDVKLLNYEDYENLRRIDRVGIYPPPKRLPKVPQVKTQDISLECRLFDYMRNHHDAKAVVHPLSRALKGFPNLDSIRIRVNGLTLYGNPYINADDKVYQDFLSACFKAVLDALVRSGVKLRHFTSIKGTAIRPISKSANLIYPAFAFSFPYLLSLQTAFASLKSLRLSIRTNYNRNARVPGWENGVSQFISAAPALEEFALCLQARDSEPWFRAAVMQSICRSVELPALKILQLYGCVVDELDMTAFFKRHTALRHISISDTELRSGTWASIMSLFKQDLDLEYLRFQYLQQSATPRAVQWGEEEKRSKLTIDARKSRHSDFMITKLSQAIATLAAAMEAHKVPEEV</sequence>
<dbReference type="SUPFAM" id="SSF52047">
    <property type="entry name" value="RNI-like"/>
    <property type="match status" value="1"/>
</dbReference>
<organism evidence="2 3">
    <name type="scientific">Bimuria novae-zelandiae CBS 107.79</name>
    <dbReference type="NCBI Taxonomy" id="1447943"/>
    <lineage>
        <taxon>Eukaryota</taxon>
        <taxon>Fungi</taxon>
        <taxon>Dikarya</taxon>
        <taxon>Ascomycota</taxon>
        <taxon>Pezizomycotina</taxon>
        <taxon>Dothideomycetes</taxon>
        <taxon>Pleosporomycetidae</taxon>
        <taxon>Pleosporales</taxon>
        <taxon>Massarineae</taxon>
        <taxon>Didymosphaeriaceae</taxon>
        <taxon>Bimuria</taxon>
    </lineage>
</organism>
<dbReference type="OrthoDB" id="5279008at2759"/>
<dbReference type="Proteomes" id="UP000800036">
    <property type="component" value="Unassembled WGS sequence"/>
</dbReference>